<evidence type="ECO:0000256" key="2">
    <source>
        <dbReference type="ARBA" id="ARBA00022448"/>
    </source>
</evidence>
<comment type="similarity">
    <text evidence="8">Belongs to the TRAP transporter small permease family.</text>
</comment>
<evidence type="ECO:0000256" key="8">
    <source>
        <dbReference type="ARBA" id="ARBA00038436"/>
    </source>
</evidence>
<evidence type="ECO:0000256" key="6">
    <source>
        <dbReference type="ARBA" id="ARBA00022989"/>
    </source>
</evidence>
<keyword evidence="7 9" id="KW-0472">Membrane</keyword>
<dbReference type="InterPro" id="IPR007387">
    <property type="entry name" value="TRAP_DctQ"/>
</dbReference>
<organism evidence="11 12">
    <name type="scientific">Psychrobacillus soli</name>
    <dbReference type="NCBI Taxonomy" id="1543965"/>
    <lineage>
        <taxon>Bacteria</taxon>
        <taxon>Bacillati</taxon>
        <taxon>Bacillota</taxon>
        <taxon>Bacilli</taxon>
        <taxon>Bacillales</taxon>
        <taxon>Bacillaceae</taxon>
        <taxon>Psychrobacillus</taxon>
    </lineage>
</organism>
<proteinExistence type="inferred from homology"/>
<reference evidence="11 12" key="1">
    <citation type="submission" date="2019-05" db="EMBL/GenBank/DDBJ databases">
        <title>Psychrobacillus vulpis sp. nov., a new species isolated from feces of a red fox that inhabits in The Tablas de Daimiel Natural Park, Albacete, Spain.</title>
        <authorList>
            <person name="Rodriguez M."/>
            <person name="Reina J.C."/>
            <person name="Bejar V."/>
            <person name="Llamas I."/>
        </authorList>
    </citation>
    <scope>NUCLEOTIDE SEQUENCE [LARGE SCALE GENOMIC DNA]</scope>
    <source>
        <strain evidence="11 12">NHI-2</strain>
    </source>
</reference>
<protein>
    <submittedName>
        <fullName evidence="11">TRAP transporter small permease</fullName>
    </submittedName>
</protein>
<feature type="transmembrane region" description="Helical" evidence="9">
    <location>
        <begin position="12"/>
        <end position="37"/>
    </location>
</feature>
<dbReference type="PANTHER" id="PTHR35011">
    <property type="entry name" value="2,3-DIKETO-L-GULONATE TRAP TRANSPORTER SMALL PERMEASE PROTEIN YIAM"/>
    <property type="match status" value="1"/>
</dbReference>
<evidence type="ECO:0000256" key="9">
    <source>
        <dbReference type="SAM" id="Phobius"/>
    </source>
</evidence>
<keyword evidence="2" id="KW-0813">Transport</keyword>
<comment type="subcellular location">
    <subcellularLocation>
        <location evidence="1">Cell inner membrane</location>
        <topology evidence="1">Multi-pass membrane protein</topology>
    </subcellularLocation>
</comment>
<dbReference type="EMBL" id="VDGG01000044">
    <property type="protein sequence ID" value="TQR08575.1"/>
    <property type="molecule type" value="Genomic_DNA"/>
</dbReference>
<feature type="domain" description="Tripartite ATP-independent periplasmic transporters DctQ component" evidence="10">
    <location>
        <begin position="29"/>
        <end position="159"/>
    </location>
</feature>
<name>A0A544STV6_9BACI</name>
<evidence type="ECO:0000313" key="11">
    <source>
        <dbReference type="EMBL" id="TQR08575.1"/>
    </source>
</evidence>
<evidence type="ECO:0000256" key="3">
    <source>
        <dbReference type="ARBA" id="ARBA00022475"/>
    </source>
</evidence>
<feature type="transmembrane region" description="Helical" evidence="9">
    <location>
        <begin position="91"/>
        <end position="113"/>
    </location>
</feature>
<dbReference type="AlphaFoldDB" id="A0A544STV6"/>
<evidence type="ECO:0000259" key="10">
    <source>
        <dbReference type="Pfam" id="PF04290"/>
    </source>
</evidence>
<accession>A0A544STV6</accession>
<keyword evidence="5 9" id="KW-0812">Transmembrane</keyword>
<sequence length="174" mass="19871">MKIVKTTTRILSRIIEVAGVIAGLLIFLIAAMILLSIGGRNMMIPVYWVEPFSVYFFIATSYMAAAYAMYKSEHIKVDILITRFSMKTKKVLECSLMIVSLVFFIYLTKYSWVMAHRSYMNHSKDLSIIQIPIWIPQSSLVIGCVLLCLAIIRHLLLLFLKDENESENETPLLG</sequence>
<evidence type="ECO:0000256" key="7">
    <source>
        <dbReference type="ARBA" id="ARBA00023136"/>
    </source>
</evidence>
<dbReference type="Proteomes" id="UP000318937">
    <property type="component" value="Unassembled WGS sequence"/>
</dbReference>
<dbReference type="RefSeq" id="WP_142608525.1">
    <property type="nucleotide sequence ID" value="NZ_VDGG01000044.1"/>
</dbReference>
<keyword evidence="4" id="KW-0997">Cell inner membrane</keyword>
<dbReference type="OrthoDB" id="2972239at2"/>
<keyword evidence="6 9" id="KW-1133">Transmembrane helix</keyword>
<feature type="transmembrane region" description="Helical" evidence="9">
    <location>
        <begin position="133"/>
        <end position="152"/>
    </location>
</feature>
<keyword evidence="3" id="KW-1003">Cell membrane</keyword>
<evidence type="ECO:0000256" key="4">
    <source>
        <dbReference type="ARBA" id="ARBA00022519"/>
    </source>
</evidence>
<dbReference type="InterPro" id="IPR055348">
    <property type="entry name" value="DctQ"/>
</dbReference>
<dbReference type="GO" id="GO:0005886">
    <property type="term" value="C:plasma membrane"/>
    <property type="evidence" value="ECO:0007669"/>
    <property type="project" value="UniProtKB-SubCell"/>
</dbReference>
<evidence type="ECO:0000256" key="5">
    <source>
        <dbReference type="ARBA" id="ARBA00022692"/>
    </source>
</evidence>
<evidence type="ECO:0000313" key="12">
    <source>
        <dbReference type="Proteomes" id="UP000318937"/>
    </source>
</evidence>
<dbReference type="Pfam" id="PF04290">
    <property type="entry name" value="DctQ"/>
    <property type="match status" value="1"/>
</dbReference>
<keyword evidence="12" id="KW-1185">Reference proteome</keyword>
<gene>
    <name evidence="11" type="ORF">FG383_16660</name>
</gene>
<feature type="transmembrane region" description="Helical" evidence="9">
    <location>
        <begin position="52"/>
        <end position="70"/>
    </location>
</feature>
<evidence type="ECO:0000256" key="1">
    <source>
        <dbReference type="ARBA" id="ARBA00004429"/>
    </source>
</evidence>
<comment type="caution">
    <text evidence="11">The sequence shown here is derived from an EMBL/GenBank/DDBJ whole genome shotgun (WGS) entry which is preliminary data.</text>
</comment>